<evidence type="ECO:0000256" key="1">
    <source>
        <dbReference type="ARBA" id="ARBA00022737"/>
    </source>
</evidence>
<dbReference type="GO" id="GO:0009451">
    <property type="term" value="P:RNA modification"/>
    <property type="evidence" value="ECO:0007669"/>
    <property type="project" value="InterPro"/>
</dbReference>
<dbReference type="Pfam" id="PF14432">
    <property type="entry name" value="DYW_deaminase"/>
    <property type="match status" value="1"/>
</dbReference>
<evidence type="ECO:0000313" key="5">
    <source>
        <dbReference type="Proteomes" id="UP000663856"/>
    </source>
</evidence>
<dbReference type="EMBL" id="CAJNRF010014531">
    <property type="protein sequence ID" value="CAF2157882.1"/>
    <property type="molecule type" value="Genomic_DNA"/>
</dbReference>
<gene>
    <name evidence="4" type="ORF">WKI299_LOCUS31755</name>
</gene>
<keyword evidence="1" id="KW-0677">Repeat</keyword>
<dbReference type="PANTHER" id="PTHR47926">
    <property type="entry name" value="PENTATRICOPEPTIDE REPEAT-CONTAINING PROTEIN"/>
    <property type="match status" value="1"/>
</dbReference>
<dbReference type="PROSITE" id="PS51375">
    <property type="entry name" value="PPR"/>
    <property type="match status" value="2"/>
</dbReference>
<feature type="non-terminal residue" evidence="4">
    <location>
        <position position="1"/>
    </location>
</feature>
<dbReference type="AlphaFoldDB" id="A0A816Y9N8"/>
<evidence type="ECO:0000313" key="4">
    <source>
        <dbReference type="EMBL" id="CAF2157882.1"/>
    </source>
</evidence>
<accession>A0A816Y9N8</accession>
<name>A0A816Y9N8_9BILA</name>
<reference evidence="4" key="1">
    <citation type="submission" date="2021-02" db="EMBL/GenBank/DDBJ databases">
        <authorList>
            <person name="Nowell W R."/>
        </authorList>
    </citation>
    <scope>NUCLEOTIDE SEQUENCE</scope>
</reference>
<dbReference type="Pfam" id="PF13041">
    <property type="entry name" value="PPR_2"/>
    <property type="match status" value="2"/>
</dbReference>
<dbReference type="InterPro" id="IPR011990">
    <property type="entry name" value="TPR-like_helical_dom_sf"/>
</dbReference>
<feature type="domain" description="DYW" evidence="3">
    <location>
        <begin position="508"/>
        <end position="569"/>
    </location>
</feature>
<dbReference type="FunFam" id="1.25.40.10:FF:000158">
    <property type="entry name" value="pentatricopeptide repeat-containing protein At2g33680"/>
    <property type="match status" value="1"/>
</dbReference>
<dbReference type="PANTHER" id="PTHR47926:SF500">
    <property type="entry name" value="REPEAT-CONTAINING PROTEIN, PUTATIVE-RELATED"/>
    <property type="match status" value="1"/>
</dbReference>
<dbReference type="Proteomes" id="UP000663856">
    <property type="component" value="Unassembled WGS sequence"/>
</dbReference>
<dbReference type="NCBIfam" id="TIGR00756">
    <property type="entry name" value="PPR"/>
    <property type="match status" value="3"/>
</dbReference>
<dbReference type="InterPro" id="IPR046960">
    <property type="entry name" value="PPR_At4g14850-like_plant"/>
</dbReference>
<dbReference type="Gene3D" id="1.25.40.10">
    <property type="entry name" value="Tetratricopeptide repeat domain"/>
    <property type="match status" value="3"/>
</dbReference>
<feature type="repeat" description="PPR" evidence="2">
    <location>
        <begin position="193"/>
        <end position="227"/>
    </location>
</feature>
<proteinExistence type="predicted"/>
<dbReference type="InterPro" id="IPR032867">
    <property type="entry name" value="DYW_dom"/>
</dbReference>
<protein>
    <recommendedName>
        <fullName evidence="3">DYW domain-containing protein</fullName>
    </recommendedName>
</protein>
<dbReference type="Pfam" id="PF13812">
    <property type="entry name" value="PPR_3"/>
    <property type="match status" value="1"/>
</dbReference>
<comment type="caution">
    <text evidence="4">The sequence shown here is derived from an EMBL/GenBank/DDBJ whole genome shotgun (WGS) entry which is preliminary data.</text>
</comment>
<sequence>DSATRLFSSTANKSNYIYTAMFKGLISNNMTEKVFDLLDEMEIKPDSFTLAILFKACAELANDRAIKIGRKLLDEMPENYRNNNNAVLNSAMHMLMKFGDIQRYVENKMFEKALDIFEQIHLNFDSVTYTVVFNACAGLANDRAIKIGQKLFDEMPENYRNDNVVLSSALHMLMKFGDIQNAERIFRSNKKKDIITYNALINGYNLNDESSKCFKILEEMRHEGIVPNDITWNILIGACSQIGMIHRCEYIIDRIPLDIQNKRQIQNSLIDMRGKCGSVEKAQIAFKSIDDRDTVTYNTMINAFGLNGMGSEAIQLYKQMPNYLRDEVSHICVLNACSHSGLVHEARNIFDEITFKTEKIITIMIDSLSRLFLFDEAQKLIDNYEKTNKPYLIMYISLLSGARNNRNRHLSEKIYDRMKYLFPNEKQHLVSGAVLVSNIYSSFGEHQLATNFRSNQIKELRTNVTKGLSWTQINDEIVQFTAHDNSHPQASEIDSEIGRMTSEFIQHGYKFDSSWITCEIKDGETIQSVLCGHSEKKAIALNFIQRPVPKFIQIAKNLRVCGDCRKLAFFHLDYSQQCIYCLYLR</sequence>
<evidence type="ECO:0000259" key="3">
    <source>
        <dbReference type="Pfam" id="PF14432"/>
    </source>
</evidence>
<dbReference type="GO" id="GO:0048731">
    <property type="term" value="P:system development"/>
    <property type="evidence" value="ECO:0007669"/>
    <property type="project" value="UniProtKB-ARBA"/>
</dbReference>
<evidence type="ECO:0000256" key="2">
    <source>
        <dbReference type="PROSITE-ProRule" id="PRU00708"/>
    </source>
</evidence>
<dbReference type="InterPro" id="IPR002885">
    <property type="entry name" value="PPR_rpt"/>
</dbReference>
<dbReference type="GO" id="GO:0008270">
    <property type="term" value="F:zinc ion binding"/>
    <property type="evidence" value="ECO:0007669"/>
    <property type="project" value="InterPro"/>
</dbReference>
<organism evidence="4 5">
    <name type="scientific">Rotaria magnacalcarata</name>
    <dbReference type="NCBI Taxonomy" id="392030"/>
    <lineage>
        <taxon>Eukaryota</taxon>
        <taxon>Metazoa</taxon>
        <taxon>Spiralia</taxon>
        <taxon>Gnathifera</taxon>
        <taxon>Rotifera</taxon>
        <taxon>Eurotatoria</taxon>
        <taxon>Bdelloidea</taxon>
        <taxon>Philodinida</taxon>
        <taxon>Philodinidae</taxon>
        <taxon>Rotaria</taxon>
    </lineage>
</organism>
<dbReference type="GO" id="GO:0003723">
    <property type="term" value="F:RNA binding"/>
    <property type="evidence" value="ECO:0007669"/>
    <property type="project" value="InterPro"/>
</dbReference>
<feature type="repeat" description="PPR" evidence="2">
    <location>
        <begin position="293"/>
        <end position="323"/>
    </location>
</feature>
<dbReference type="Pfam" id="PF01535">
    <property type="entry name" value="PPR"/>
    <property type="match status" value="2"/>
</dbReference>